<evidence type="ECO:0000256" key="6">
    <source>
        <dbReference type="ARBA" id="ARBA00022982"/>
    </source>
</evidence>
<dbReference type="GO" id="GO:0046872">
    <property type="term" value="F:metal ion binding"/>
    <property type="evidence" value="ECO:0007669"/>
    <property type="project" value="UniProtKB-KW"/>
</dbReference>
<keyword evidence="4 10" id="KW-0677">Repeat</keyword>
<accession>A0A5D0MCG0</accession>
<evidence type="ECO:0000256" key="1">
    <source>
        <dbReference type="ARBA" id="ARBA00022448"/>
    </source>
</evidence>
<feature type="binding site" evidence="10">
    <location>
        <position position="48"/>
    </location>
    <ligand>
        <name>[4Fe-4S] cluster</name>
        <dbReference type="ChEBI" id="CHEBI:49883"/>
        <label>1</label>
    </ligand>
</feature>
<comment type="similarity">
    <text evidence="10">Belongs to the 4Fe4S bacterial-type ferredoxin family. RnfB subfamily.</text>
</comment>
<evidence type="ECO:0000256" key="8">
    <source>
        <dbReference type="ARBA" id="ARBA00023014"/>
    </source>
</evidence>
<comment type="subcellular location">
    <subcellularLocation>
        <location evidence="10">Cell membrane</location>
    </subcellularLocation>
</comment>
<keyword evidence="6 10" id="KW-0249">Electron transport</keyword>
<dbReference type="HAMAP" id="MF_00463">
    <property type="entry name" value="RsxB_RnfB"/>
    <property type="match status" value="1"/>
</dbReference>
<dbReference type="EMBL" id="VSIX01000033">
    <property type="protein sequence ID" value="TYB31467.1"/>
    <property type="molecule type" value="Genomic_DNA"/>
</dbReference>
<sequence length="333" mass="36106">MSAGIILGIIGTILGIVLAIASKIFHVEIDPRIEEVEEILPQANCGACGFAGCASYAEAVVKGNAEITDCTPGGEEVSNKIAEILGVEKESKDKKVAIIHCNANFNQMDKKFEYEGIDSCRGASLALGGDLICEYGCLGYYDCKESCPFDAIYISENRVPRIDEDKCTACGVCIEKCPKNLIDYKPYSKEVDVLCKSKEKGAEAKKKCETACIACSLCEKNCPVDAIHVKDNLAVIDYDKCISCGKCAEVCPTNAIEDKVLENTDLEKRDKPKIIDDKCVGCTICAKNCPVEAIEGEVKEVHKIDKSICVACGICVSKCPQDAIDWKHSKNKE</sequence>
<dbReference type="InterPro" id="IPR010207">
    <property type="entry name" value="Elect_transpt_cplx_RnfB/RsxB"/>
</dbReference>
<evidence type="ECO:0000259" key="11">
    <source>
        <dbReference type="PROSITE" id="PS51379"/>
    </source>
</evidence>
<dbReference type="GO" id="GO:0051539">
    <property type="term" value="F:4 iron, 4 sulfur cluster binding"/>
    <property type="evidence" value="ECO:0007669"/>
    <property type="project" value="UniProtKB-UniRule"/>
</dbReference>
<feature type="binding site" evidence="10">
    <location>
        <position position="70"/>
    </location>
    <ligand>
        <name>[4Fe-4S] cluster</name>
        <dbReference type="ChEBI" id="CHEBI:49883"/>
        <label>1</label>
    </ligand>
</feature>
<dbReference type="GO" id="GO:0005886">
    <property type="term" value="C:plasma membrane"/>
    <property type="evidence" value="ECO:0007669"/>
    <property type="project" value="UniProtKB-SubCell"/>
</dbReference>
<dbReference type="NCBIfam" id="TIGR01944">
    <property type="entry name" value="rnfB"/>
    <property type="match status" value="1"/>
</dbReference>
<evidence type="ECO:0000313" key="13">
    <source>
        <dbReference type="EMBL" id="TYB31467.1"/>
    </source>
</evidence>
<feature type="binding site" evidence="10">
    <location>
        <position position="147"/>
    </location>
    <ligand>
        <name>[4Fe-4S] cluster</name>
        <dbReference type="ChEBI" id="CHEBI:49883"/>
        <label>3</label>
    </ligand>
</feature>
<feature type="domain" description="4Fe-4S ferredoxin-type" evidence="11">
    <location>
        <begin position="123"/>
        <end position="157"/>
    </location>
</feature>
<feature type="region of interest" description="Hydrophobic" evidence="10">
    <location>
        <begin position="1"/>
        <end position="22"/>
    </location>
</feature>
<gene>
    <name evidence="10" type="primary">rnfB</name>
    <name evidence="13" type="ORF">FXF47_03895</name>
</gene>
<comment type="function">
    <text evidence="10">Part of a membrane-bound complex that couples electron transfer with translocation of ions across the membrane.</text>
</comment>
<feature type="binding site" evidence="10">
    <location>
        <position position="137"/>
    </location>
    <ligand>
        <name>[4Fe-4S] cluster</name>
        <dbReference type="ChEBI" id="CHEBI:49883"/>
        <label>2</label>
    </ligand>
</feature>
<feature type="binding site" evidence="10">
    <location>
        <position position="167"/>
    </location>
    <ligand>
        <name>[4Fe-4S] cluster</name>
        <dbReference type="ChEBI" id="CHEBI:49883"/>
        <label>3</label>
    </ligand>
</feature>
<keyword evidence="10" id="KW-1003">Cell membrane</keyword>
<feature type="binding site" evidence="10">
    <location>
        <position position="53"/>
    </location>
    <ligand>
        <name>[4Fe-4S] cluster</name>
        <dbReference type="ChEBI" id="CHEBI:49883"/>
        <label>1</label>
    </ligand>
</feature>
<keyword evidence="8 10" id="KW-0411">Iron-sulfur</keyword>
<dbReference type="PROSITE" id="PS51656">
    <property type="entry name" value="4FE4S"/>
    <property type="match status" value="1"/>
</dbReference>
<name>A0A5D0MCG0_9BACT</name>
<dbReference type="InterPro" id="IPR007202">
    <property type="entry name" value="4Fe-4S_dom"/>
</dbReference>
<evidence type="ECO:0000256" key="3">
    <source>
        <dbReference type="ARBA" id="ARBA00022723"/>
    </source>
</evidence>
<evidence type="ECO:0000256" key="10">
    <source>
        <dbReference type="HAMAP-Rule" id="MF_00463"/>
    </source>
</evidence>
<dbReference type="PANTHER" id="PTHR43560">
    <property type="entry name" value="ION-TRANSLOCATING OXIDOREDUCTASE COMPLEX SUBUNIT B"/>
    <property type="match status" value="1"/>
</dbReference>
<dbReference type="InterPro" id="IPR017900">
    <property type="entry name" value="4Fe4S_Fe_S_CS"/>
</dbReference>
<dbReference type="Pfam" id="PF04060">
    <property type="entry name" value="FeS"/>
    <property type="match status" value="1"/>
</dbReference>
<evidence type="ECO:0000256" key="2">
    <source>
        <dbReference type="ARBA" id="ARBA00022485"/>
    </source>
</evidence>
<proteinExistence type="inferred from homology"/>
<feature type="domain" description="4Fe-4S ferredoxin-type" evidence="11">
    <location>
        <begin position="232"/>
        <end position="261"/>
    </location>
</feature>
<dbReference type="SUPFAM" id="SSF54862">
    <property type="entry name" value="4Fe-4S ferredoxins"/>
    <property type="match status" value="2"/>
</dbReference>
<feature type="domain" description="4Fe-4S ferredoxin-type" evidence="11">
    <location>
        <begin position="202"/>
        <end position="231"/>
    </location>
</feature>
<dbReference type="CDD" id="cd10549">
    <property type="entry name" value="MtMvhB_like"/>
    <property type="match status" value="2"/>
</dbReference>
<dbReference type="AlphaFoldDB" id="A0A5D0MCG0"/>
<keyword evidence="9 10" id="KW-0472">Membrane</keyword>
<dbReference type="Gene3D" id="1.10.15.40">
    <property type="entry name" value="Electron transport complex subunit B, putative Fe-S cluster"/>
    <property type="match status" value="1"/>
</dbReference>
<feature type="binding site" evidence="10">
    <location>
        <position position="45"/>
    </location>
    <ligand>
        <name>[4Fe-4S] cluster</name>
        <dbReference type="ChEBI" id="CHEBI:49883"/>
        <label>1</label>
    </ligand>
</feature>
<feature type="domain" description="4Fe-4S ferredoxin-type" evidence="11">
    <location>
        <begin position="158"/>
        <end position="187"/>
    </location>
</feature>
<dbReference type="InterPro" id="IPR050395">
    <property type="entry name" value="4Fe4S_Ferredoxin_RnfB"/>
</dbReference>
<comment type="caution">
    <text evidence="13">The sequence shown here is derived from an EMBL/GenBank/DDBJ whole genome shotgun (WGS) entry which is preliminary data.</text>
</comment>
<comment type="caution">
    <text evidence="10">Lacks conserved residue(s) required for the propagation of feature annotation.</text>
</comment>
<dbReference type="EC" id="7.-.-.-" evidence="10"/>
<feature type="binding site" evidence="10">
    <location>
        <position position="173"/>
    </location>
    <ligand>
        <name>[4Fe-4S] cluster</name>
        <dbReference type="ChEBI" id="CHEBI:49883"/>
        <label>3</label>
    </ligand>
</feature>
<keyword evidence="1 10" id="KW-0813">Transport</keyword>
<dbReference type="NCBIfam" id="NF005503">
    <property type="entry name" value="PRK07118.1-2"/>
    <property type="match status" value="1"/>
</dbReference>
<feature type="binding site" evidence="10">
    <location>
        <position position="143"/>
    </location>
    <ligand>
        <name>[4Fe-4S] cluster</name>
        <dbReference type="ChEBI" id="CHEBI:49883"/>
        <label>2</label>
    </ligand>
</feature>
<keyword evidence="14" id="KW-1185">Reference proteome</keyword>
<evidence type="ECO:0000256" key="4">
    <source>
        <dbReference type="ARBA" id="ARBA00022737"/>
    </source>
</evidence>
<comment type="cofactor">
    <cofactor evidence="10">
        <name>[4Fe-4S] cluster</name>
        <dbReference type="ChEBI" id="CHEBI:49883"/>
    </cofactor>
    <text evidence="10">Binds 3 [4Fe-4S] clusters.</text>
</comment>
<evidence type="ECO:0000256" key="7">
    <source>
        <dbReference type="ARBA" id="ARBA00023004"/>
    </source>
</evidence>
<protein>
    <recommendedName>
        <fullName evidence="10">Ion-translocating oxidoreductase complex subunit B</fullName>
        <ecNumber evidence="10">7.-.-.-</ecNumber>
    </recommendedName>
    <alternativeName>
        <fullName evidence="10">Rnf electron transport complex subunit B</fullName>
    </alternativeName>
</protein>
<keyword evidence="3 10" id="KW-0479">Metal-binding</keyword>
<keyword evidence="5 10" id="KW-1278">Translocase</keyword>
<evidence type="ECO:0000256" key="9">
    <source>
        <dbReference type="ARBA" id="ARBA00023136"/>
    </source>
</evidence>
<dbReference type="Gene3D" id="3.30.70.20">
    <property type="match status" value="4"/>
</dbReference>
<dbReference type="PROSITE" id="PS00198">
    <property type="entry name" value="4FE4S_FER_1"/>
    <property type="match status" value="3"/>
</dbReference>
<feature type="domain" description="4Fe-4S ferredoxin-type" evidence="11">
    <location>
        <begin position="270"/>
        <end position="299"/>
    </location>
</feature>
<feature type="binding site" evidence="10">
    <location>
        <position position="177"/>
    </location>
    <ligand>
        <name>[4Fe-4S] cluster</name>
        <dbReference type="ChEBI" id="CHEBI:49883"/>
        <label>2</label>
    </ligand>
</feature>
<reference evidence="13" key="1">
    <citation type="submission" date="2019-08" db="EMBL/GenBank/DDBJ databases">
        <title>Genomic characterization of a novel candidate phylum (ARYD3) from a high temperature, high salinity tertiary oil reservoir in north central Oklahoma, USA.</title>
        <authorList>
            <person name="Youssef N.H."/>
            <person name="Yadav A."/>
            <person name="Elshahed M.S."/>
        </authorList>
    </citation>
    <scope>NUCLEOTIDE SEQUENCE [LARGE SCALE GENOMIC DNA]</scope>
    <source>
        <strain evidence="13">ARYD3</strain>
    </source>
</reference>
<keyword evidence="7 10" id="KW-0408">Iron</keyword>
<dbReference type="GO" id="GO:0022900">
    <property type="term" value="P:electron transport chain"/>
    <property type="evidence" value="ECO:0007669"/>
    <property type="project" value="UniProtKB-UniRule"/>
</dbReference>
<dbReference type="Pfam" id="PF00037">
    <property type="entry name" value="Fer4"/>
    <property type="match status" value="3"/>
</dbReference>
<feature type="binding site" evidence="10">
    <location>
        <position position="133"/>
    </location>
    <ligand>
        <name>[4Fe-4S] cluster</name>
        <dbReference type="ChEBI" id="CHEBI:49883"/>
        <label>2</label>
    </ligand>
</feature>
<feature type="binding site" evidence="10">
    <location>
        <position position="170"/>
    </location>
    <ligand>
        <name>[4Fe-4S] cluster</name>
        <dbReference type="ChEBI" id="CHEBI:49883"/>
        <label>3</label>
    </ligand>
</feature>
<dbReference type="InterPro" id="IPR017896">
    <property type="entry name" value="4Fe4S_Fe-S-bd"/>
</dbReference>
<organism evidence="13 14">
    <name type="scientific">Candidatus Mcinerneyibacterium aminivorans</name>
    <dbReference type="NCBI Taxonomy" id="2703815"/>
    <lineage>
        <taxon>Bacteria</taxon>
        <taxon>Candidatus Macinerneyibacteriota</taxon>
        <taxon>Candidatus Mcinerneyibacteria</taxon>
        <taxon>Candidatus Mcinerneyibacteriales</taxon>
        <taxon>Candidatus Mcinerneyibacteriaceae</taxon>
        <taxon>Candidatus Mcinerneyibacterium</taxon>
    </lineage>
</organism>
<dbReference type="PROSITE" id="PS51379">
    <property type="entry name" value="4FE4S_FER_2"/>
    <property type="match status" value="6"/>
</dbReference>
<comment type="subunit">
    <text evidence="10">The complex is composed of six subunits: RnfA, RnfB, RnfC, RnfD, RnfE and RnfG.</text>
</comment>
<dbReference type="GO" id="GO:0009055">
    <property type="term" value="F:electron transfer activity"/>
    <property type="evidence" value="ECO:0007669"/>
    <property type="project" value="InterPro"/>
</dbReference>
<evidence type="ECO:0000313" key="14">
    <source>
        <dbReference type="Proteomes" id="UP000324143"/>
    </source>
</evidence>
<evidence type="ECO:0000259" key="12">
    <source>
        <dbReference type="PROSITE" id="PS51656"/>
    </source>
</evidence>
<dbReference type="PANTHER" id="PTHR43560:SF1">
    <property type="entry name" value="ION-TRANSLOCATING OXIDOREDUCTASE COMPLEX SUBUNIT B"/>
    <property type="match status" value="1"/>
</dbReference>
<feature type="domain" description="4Fe-4S" evidence="12">
    <location>
        <begin position="28"/>
        <end position="87"/>
    </location>
</feature>
<dbReference type="Pfam" id="PF14697">
    <property type="entry name" value="Fer4_21"/>
    <property type="match status" value="1"/>
</dbReference>
<dbReference type="Proteomes" id="UP000324143">
    <property type="component" value="Unassembled WGS sequence"/>
</dbReference>
<evidence type="ECO:0000256" key="5">
    <source>
        <dbReference type="ARBA" id="ARBA00022967"/>
    </source>
</evidence>
<keyword evidence="2 10" id="KW-0004">4Fe-4S</keyword>
<feature type="domain" description="4Fe-4S ferredoxin-type" evidence="11">
    <location>
        <begin position="300"/>
        <end position="329"/>
    </location>
</feature>